<comment type="similarity">
    <text evidence="1">Belongs to the LysR transcriptional regulatory family.</text>
</comment>
<evidence type="ECO:0000256" key="3">
    <source>
        <dbReference type="ARBA" id="ARBA00023125"/>
    </source>
</evidence>
<dbReference type="InterPro" id="IPR005119">
    <property type="entry name" value="LysR_subst-bd"/>
</dbReference>
<dbReference type="GO" id="GO:0003677">
    <property type="term" value="F:DNA binding"/>
    <property type="evidence" value="ECO:0007669"/>
    <property type="project" value="UniProtKB-KW"/>
</dbReference>
<dbReference type="Gene3D" id="3.40.190.10">
    <property type="entry name" value="Periplasmic binding protein-like II"/>
    <property type="match status" value="2"/>
</dbReference>
<comment type="caution">
    <text evidence="7">The sequence shown here is derived from an EMBL/GenBank/DDBJ whole genome shotgun (WGS) entry which is preliminary data.</text>
</comment>
<dbReference type="InterPro" id="IPR036388">
    <property type="entry name" value="WH-like_DNA-bd_sf"/>
</dbReference>
<dbReference type="OrthoDB" id="9067838at2"/>
<dbReference type="EMBL" id="RSED01000002">
    <property type="protein sequence ID" value="RRS05978.1"/>
    <property type="molecule type" value="Genomic_DNA"/>
</dbReference>
<dbReference type="PRINTS" id="PR00039">
    <property type="entry name" value="HTHLYSR"/>
</dbReference>
<reference evidence="7 8" key="1">
    <citation type="submission" date="2018-12" db="EMBL/GenBank/DDBJ databases">
        <title>The whole draft genome of Aquabacterium sp. SJQ9.</title>
        <authorList>
            <person name="Sun L."/>
            <person name="Gao X."/>
            <person name="Chen W."/>
            <person name="Huang K."/>
        </authorList>
    </citation>
    <scope>NUCLEOTIDE SEQUENCE [LARGE SCALE GENOMIC DNA]</scope>
    <source>
        <strain evidence="7 8">SJQ9</strain>
    </source>
</reference>
<feature type="domain" description="HTH lysR-type" evidence="6">
    <location>
        <begin position="1"/>
        <end position="58"/>
    </location>
</feature>
<evidence type="ECO:0000313" key="8">
    <source>
        <dbReference type="Proteomes" id="UP000269265"/>
    </source>
</evidence>
<dbReference type="Gene3D" id="1.10.10.10">
    <property type="entry name" value="Winged helix-like DNA-binding domain superfamily/Winged helix DNA-binding domain"/>
    <property type="match status" value="1"/>
</dbReference>
<dbReference type="InterPro" id="IPR036390">
    <property type="entry name" value="WH_DNA-bd_sf"/>
</dbReference>
<dbReference type="Pfam" id="PF00126">
    <property type="entry name" value="HTH_1"/>
    <property type="match status" value="1"/>
</dbReference>
<keyword evidence="3" id="KW-0238">DNA-binding</keyword>
<protein>
    <submittedName>
        <fullName evidence="7">LysR family transcriptional regulator</fullName>
    </submittedName>
</protein>
<dbReference type="InterPro" id="IPR000847">
    <property type="entry name" value="LysR_HTH_N"/>
</dbReference>
<proteinExistence type="inferred from homology"/>
<dbReference type="PANTHER" id="PTHR30346:SF26">
    <property type="entry name" value="HYDROGEN PEROXIDE-INDUCIBLE GENES ACTIVATOR"/>
    <property type="match status" value="1"/>
</dbReference>
<accession>A0A426VGD9</accession>
<dbReference type="SUPFAM" id="SSF46785">
    <property type="entry name" value="Winged helix' DNA-binding domain"/>
    <property type="match status" value="1"/>
</dbReference>
<sequence>MNLRNLRYFCAAYEVRTTVGAARQCHVTQPVISNAIAQLEEELGAQLFTRQQRGLLPTAAAQRLYRLGGKLLADAEALVETFQDAASHPRLSLRVHPSMNIEHVGRLLRHLRRELAQLQVSVHSEDAGGAGALGEPVDAELVADTCVPSGHAFVPLWDEQYALVVPPDHPLAIREAVALQDLHGVAFVERTHCELAAHWHAGMDALQVVPDVRARVRSEEWALGLVAAGVGVTIAPLHLARRRDDVVVRVDVPELQAARRRVGLAHAGRADGTLAEVLRVCEAWVAGGVLAAL</sequence>
<dbReference type="CDD" id="cd05466">
    <property type="entry name" value="PBP2_LTTR_substrate"/>
    <property type="match status" value="1"/>
</dbReference>
<keyword evidence="5" id="KW-0804">Transcription</keyword>
<dbReference type="Proteomes" id="UP000269265">
    <property type="component" value="Unassembled WGS sequence"/>
</dbReference>
<dbReference type="PANTHER" id="PTHR30346">
    <property type="entry name" value="TRANSCRIPTIONAL DUAL REGULATOR HCAR-RELATED"/>
    <property type="match status" value="1"/>
</dbReference>
<evidence type="ECO:0000313" key="7">
    <source>
        <dbReference type="EMBL" id="RRS05978.1"/>
    </source>
</evidence>
<dbReference type="AlphaFoldDB" id="A0A426VGD9"/>
<name>A0A426VGD9_9BURK</name>
<organism evidence="7 8">
    <name type="scientific">Aquabacterium soli</name>
    <dbReference type="NCBI Taxonomy" id="2493092"/>
    <lineage>
        <taxon>Bacteria</taxon>
        <taxon>Pseudomonadati</taxon>
        <taxon>Pseudomonadota</taxon>
        <taxon>Betaproteobacteria</taxon>
        <taxon>Burkholderiales</taxon>
        <taxon>Aquabacterium</taxon>
    </lineage>
</organism>
<dbReference type="Pfam" id="PF03466">
    <property type="entry name" value="LysR_substrate"/>
    <property type="match status" value="1"/>
</dbReference>
<dbReference type="GO" id="GO:0003700">
    <property type="term" value="F:DNA-binding transcription factor activity"/>
    <property type="evidence" value="ECO:0007669"/>
    <property type="project" value="InterPro"/>
</dbReference>
<keyword evidence="2" id="KW-0805">Transcription regulation</keyword>
<gene>
    <name evidence="7" type="ORF">EIP75_03750</name>
</gene>
<dbReference type="RefSeq" id="WP_125241885.1">
    <property type="nucleotide sequence ID" value="NZ_RSED01000002.1"/>
</dbReference>
<evidence type="ECO:0000256" key="2">
    <source>
        <dbReference type="ARBA" id="ARBA00023015"/>
    </source>
</evidence>
<dbReference type="SUPFAM" id="SSF53850">
    <property type="entry name" value="Periplasmic binding protein-like II"/>
    <property type="match status" value="1"/>
</dbReference>
<dbReference type="PROSITE" id="PS50931">
    <property type="entry name" value="HTH_LYSR"/>
    <property type="match status" value="1"/>
</dbReference>
<keyword evidence="4" id="KW-0010">Activator</keyword>
<evidence type="ECO:0000256" key="4">
    <source>
        <dbReference type="ARBA" id="ARBA00023159"/>
    </source>
</evidence>
<keyword evidence="8" id="KW-1185">Reference proteome</keyword>
<evidence type="ECO:0000256" key="5">
    <source>
        <dbReference type="ARBA" id="ARBA00023163"/>
    </source>
</evidence>
<evidence type="ECO:0000259" key="6">
    <source>
        <dbReference type="PROSITE" id="PS50931"/>
    </source>
</evidence>
<evidence type="ECO:0000256" key="1">
    <source>
        <dbReference type="ARBA" id="ARBA00009437"/>
    </source>
</evidence>
<dbReference type="FunFam" id="1.10.10.10:FF:000001">
    <property type="entry name" value="LysR family transcriptional regulator"/>
    <property type="match status" value="1"/>
</dbReference>
<dbReference type="GO" id="GO:0032993">
    <property type="term" value="C:protein-DNA complex"/>
    <property type="evidence" value="ECO:0007669"/>
    <property type="project" value="TreeGrafter"/>
</dbReference>